<dbReference type="InterPro" id="IPR047262">
    <property type="entry name" value="PRX-like1"/>
</dbReference>
<keyword evidence="3" id="KW-1185">Reference proteome</keyword>
<dbReference type="PROSITE" id="PS51352">
    <property type="entry name" value="THIOREDOXIN_2"/>
    <property type="match status" value="1"/>
</dbReference>
<evidence type="ECO:0000259" key="1">
    <source>
        <dbReference type="PROSITE" id="PS51352"/>
    </source>
</evidence>
<dbReference type="CDD" id="cd02969">
    <property type="entry name" value="PRX_like1"/>
    <property type="match status" value="1"/>
</dbReference>
<evidence type="ECO:0000313" key="3">
    <source>
        <dbReference type="Proteomes" id="UP000609531"/>
    </source>
</evidence>
<feature type="domain" description="Thioredoxin" evidence="1">
    <location>
        <begin position="6"/>
        <end position="158"/>
    </location>
</feature>
<evidence type="ECO:0000313" key="2">
    <source>
        <dbReference type="EMBL" id="MBJ3776508.1"/>
    </source>
</evidence>
<proteinExistence type="predicted"/>
<dbReference type="Gene3D" id="3.40.30.10">
    <property type="entry name" value="Glutaredoxin"/>
    <property type="match status" value="1"/>
</dbReference>
<reference evidence="2" key="1">
    <citation type="submission" date="2020-12" db="EMBL/GenBank/DDBJ databases">
        <title>Bacterial taxonomy.</title>
        <authorList>
            <person name="Pan X."/>
        </authorList>
    </citation>
    <scope>NUCLEOTIDE SEQUENCE</scope>
    <source>
        <strain evidence="2">B2012</strain>
    </source>
</reference>
<dbReference type="Pfam" id="PF00578">
    <property type="entry name" value="AhpC-TSA"/>
    <property type="match status" value="1"/>
</dbReference>
<dbReference type="SUPFAM" id="SSF52833">
    <property type="entry name" value="Thioredoxin-like"/>
    <property type="match status" value="1"/>
</dbReference>
<dbReference type="AlphaFoldDB" id="A0A934IHE1"/>
<dbReference type="RefSeq" id="WP_198882406.1">
    <property type="nucleotide sequence ID" value="NZ_JAEKJA010000009.1"/>
</dbReference>
<sequence length="181" mass="19370">MIATDTALGLDAPDFTLPATDGRMVSLADIMMDHGAVVAFICNHCPYVVAAARRIADDARTLMGEGVGFVAICSNDASRYPADSFERMGEFATAYGFAFPYLHDEDQRVAAAYGAVVTPDFFGLDGRGRLRYRGRLDAGGSGRLPPEAPRELVDAMRTVAATGDGPARQHPPVGCSIKWRV</sequence>
<organism evidence="2 3">
    <name type="scientific">Acuticoccus mangrovi</name>
    <dbReference type="NCBI Taxonomy" id="2796142"/>
    <lineage>
        <taxon>Bacteria</taxon>
        <taxon>Pseudomonadati</taxon>
        <taxon>Pseudomonadota</taxon>
        <taxon>Alphaproteobacteria</taxon>
        <taxon>Hyphomicrobiales</taxon>
        <taxon>Amorphaceae</taxon>
        <taxon>Acuticoccus</taxon>
    </lineage>
</organism>
<dbReference type="Proteomes" id="UP000609531">
    <property type="component" value="Unassembled WGS sequence"/>
</dbReference>
<gene>
    <name evidence="2" type="ORF">JCR33_12450</name>
</gene>
<dbReference type="PANTHER" id="PTHR43640">
    <property type="entry name" value="OS07G0260300 PROTEIN"/>
    <property type="match status" value="1"/>
</dbReference>
<dbReference type="PANTHER" id="PTHR43640:SF1">
    <property type="entry name" value="THIOREDOXIN-DEPENDENT PEROXIREDOXIN"/>
    <property type="match status" value="1"/>
</dbReference>
<accession>A0A934IHE1</accession>
<dbReference type="InterPro" id="IPR000866">
    <property type="entry name" value="AhpC/TSA"/>
</dbReference>
<protein>
    <submittedName>
        <fullName evidence="2">Thioredoxin family protein</fullName>
    </submittedName>
</protein>
<dbReference type="GO" id="GO:0016209">
    <property type="term" value="F:antioxidant activity"/>
    <property type="evidence" value="ECO:0007669"/>
    <property type="project" value="InterPro"/>
</dbReference>
<name>A0A934IHE1_9HYPH</name>
<dbReference type="GO" id="GO:0016491">
    <property type="term" value="F:oxidoreductase activity"/>
    <property type="evidence" value="ECO:0007669"/>
    <property type="project" value="InterPro"/>
</dbReference>
<dbReference type="EMBL" id="JAEKJA010000009">
    <property type="protein sequence ID" value="MBJ3776508.1"/>
    <property type="molecule type" value="Genomic_DNA"/>
</dbReference>
<dbReference type="InterPro" id="IPR036249">
    <property type="entry name" value="Thioredoxin-like_sf"/>
</dbReference>
<comment type="caution">
    <text evidence="2">The sequence shown here is derived from an EMBL/GenBank/DDBJ whole genome shotgun (WGS) entry which is preliminary data.</text>
</comment>
<dbReference type="InterPro" id="IPR013766">
    <property type="entry name" value="Thioredoxin_domain"/>
</dbReference>